<dbReference type="Pfam" id="PF22511">
    <property type="entry name" value="PBP2"/>
    <property type="match status" value="1"/>
</dbReference>
<reference evidence="1 2" key="1">
    <citation type="journal article" date="2022" name="Microbiol. Resour. Announc.">
        <title>Complete Genome Sequence of the Hyperthermophilic and Acidophilic Archaeon Saccharolobus caldissimus Strain HS-3T.</title>
        <authorList>
            <person name="Sakai H.D."/>
            <person name="Kurosawa N."/>
        </authorList>
    </citation>
    <scope>NUCLEOTIDE SEQUENCE [LARGE SCALE GENOMIC DNA]</scope>
    <source>
        <strain evidence="1 2">JCM32116</strain>
    </source>
</reference>
<dbReference type="RefSeq" id="WP_229571378.1">
    <property type="nucleotide sequence ID" value="NZ_AP025226.1"/>
</dbReference>
<accession>A0AAQ4CNJ5</accession>
<name>A0AAQ4CNJ5_9CREN</name>
<keyword evidence="2" id="KW-1185">Reference proteome</keyword>
<dbReference type="InterPro" id="IPR054264">
    <property type="entry name" value="PBP2"/>
</dbReference>
<proteinExistence type="predicted"/>
<protein>
    <submittedName>
        <fullName evidence="1">Uncharacterized protein</fullName>
    </submittedName>
</protein>
<dbReference type="KEGG" id="scas:SACC_03930"/>
<evidence type="ECO:0000313" key="1">
    <source>
        <dbReference type="EMBL" id="BDB97376.1"/>
    </source>
</evidence>
<dbReference type="AlphaFoldDB" id="A0AAQ4CNJ5"/>
<evidence type="ECO:0000313" key="2">
    <source>
        <dbReference type="Proteomes" id="UP001319921"/>
    </source>
</evidence>
<gene>
    <name evidence="1" type="ORF">SACC_03930</name>
</gene>
<organism evidence="1 2">
    <name type="scientific">Saccharolobus caldissimus</name>
    <dbReference type="NCBI Taxonomy" id="1702097"/>
    <lineage>
        <taxon>Archaea</taxon>
        <taxon>Thermoproteota</taxon>
        <taxon>Thermoprotei</taxon>
        <taxon>Sulfolobales</taxon>
        <taxon>Sulfolobaceae</taxon>
        <taxon>Saccharolobus</taxon>
    </lineage>
</organism>
<dbReference type="EMBL" id="AP025226">
    <property type="protein sequence ID" value="BDB97376.1"/>
    <property type="molecule type" value="Genomic_DNA"/>
</dbReference>
<dbReference type="Proteomes" id="UP001319921">
    <property type="component" value="Chromosome"/>
</dbReference>
<dbReference type="GeneID" id="68865121"/>
<sequence length="76" mass="8478">MSINLIYLMSVSQKEIEIAIDYFKTYVSVGEIIATIDLKARGVSNPQAVISKLLEMGIIERGEGCYNLVRNPSNKK</sequence>